<dbReference type="InterPro" id="IPR013783">
    <property type="entry name" value="Ig-like_fold"/>
</dbReference>
<proteinExistence type="predicted"/>
<evidence type="ECO:0000313" key="12">
    <source>
        <dbReference type="EMBL" id="CAG6764554.1"/>
    </source>
</evidence>
<feature type="domain" description="Ig-like" evidence="11">
    <location>
        <begin position="9"/>
        <end position="98"/>
    </location>
</feature>
<keyword evidence="7 10" id="KW-0472">Membrane</keyword>
<dbReference type="PROSITE" id="PS50835">
    <property type="entry name" value="IG_LIKE"/>
    <property type="match status" value="1"/>
</dbReference>
<keyword evidence="4" id="KW-0677">Repeat</keyword>
<reference evidence="12" key="1">
    <citation type="submission" date="2021-05" db="EMBL/GenBank/DDBJ databases">
        <authorList>
            <person name="Alioto T."/>
            <person name="Alioto T."/>
            <person name="Gomez Garrido J."/>
        </authorList>
    </citation>
    <scope>NUCLEOTIDE SEQUENCE</scope>
</reference>
<dbReference type="SUPFAM" id="SSF48726">
    <property type="entry name" value="Immunoglobulin"/>
    <property type="match status" value="1"/>
</dbReference>
<keyword evidence="9" id="KW-0393">Immunoglobulin domain</keyword>
<evidence type="ECO:0000256" key="10">
    <source>
        <dbReference type="SAM" id="Phobius"/>
    </source>
</evidence>
<dbReference type="EMBL" id="HBUF01566062">
    <property type="protein sequence ID" value="CAG6764554.1"/>
    <property type="molecule type" value="Transcribed_RNA"/>
</dbReference>
<dbReference type="SMART" id="SM00408">
    <property type="entry name" value="IGc2"/>
    <property type="match status" value="1"/>
</dbReference>
<evidence type="ECO:0000256" key="8">
    <source>
        <dbReference type="ARBA" id="ARBA00023157"/>
    </source>
</evidence>
<keyword evidence="5" id="KW-0130">Cell adhesion</keyword>
<comment type="subcellular location">
    <subcellularLocation>
        <location evidence="1">Membrane</location>
        <topology evidence="1">Single-pass membrane protein</topology>
    </subcellularLocation>
</comment>
<sequence length="139" mass="15529">MEVQVMVLPRISPFHFDTPLFAGQTAQVACTVNEGDLPLNFFWTFNENRNLPSGITINKMGTKMSVLLIDSVQSEHSGVYSCSVQNQAATVNYTASLQVNGTTHLHVCPPLFVYPYHLFLPFVILVFSTPSFYNHLFLG</sequence>
<accession>A0A8D9ADR7</accession>
<dbReference type="InterPro" id="IPR003599">
    <property type="entry name" value="Ig_sub"/>
</dbReference>
<keyword evidence="2 10" id="KW-0812">Transmembrane</keyword>
<keyword evidence="3" id="KW-0732">Signal</keyword>
<evidence type="ECO:0000256" key="2">
    <source>
        <dbReference type="ARBA" id="ARBA00022692"/>
    </source>
</evidence>
<evidence type="ECO:0000256" key="5">
    <source>
        <dbReference type="ARBA" id="ARBA00022889"/>
    </source>
</evidence>
<evidence type="ECO:0000256" key="1">
    <source>
        <dbReference type="ARBA" id="ARBA00004167"/>
    </source>
</evidence>
<dbReference type="GO" id="GO:0016020">
    <property type="term" value="C:membrane"/>
    <property type="evidence" value="ECO:0007669"/>
    <property type="project" value="UniProtKB-SubCell"/>
</dbReference>
<dbReference type="GO" id="GO:0007155">
    <property type="term" value="P:cell adhesion"/>
    <property type="evidence" value="ECO:0007669"/>
    <property type="project" value="UniProtKB-KW"/>
</dbReference>
<dbReference type="SMART" id="SM00409">
    <property type="entry name" value="IG"/>
    <property type="match status" value="1"/>
</dbReference>
<dbReference type="InterPro" id="IPR003598">
    <property type="entry name" value="Ig_sub2"/>
</dbReference>
<dbReference type="GO" id="GO:0048812">
    <property type="term" value="P:neuron projection morphogenesis"/>
    <property type="evidence" value="ECO:0007669"/>
    <property type="project" value="UniProtKB-ARBA"/>
</dbReference>
<evidence type="ECO:0000256" key="6">
    <source>
        <dbReference type="ARBA" id="ARBA00022989"/>
    </source>
</evidence>
<evidence type="ECO:0000259" key="11">
    <source>
        <dbReference type="PROSITE" id="PS50835"/>
    </source>
</evidence>
<name>A0A8D9ADR7_9HEMI</name>
<evidence type="ECO:0000256" key="4">
    <source>
        <dbReference type="ARBA" id="ARBA00022737"/>
    </source>
</evidence>
<keyword evidence="8" id="KW-1015">Disulfide bond</keyword>
<dbReference type="InterPro" id="IPR007110">
    <property type="entry name" value="Ig-like_dom"/>
</dbReference>
<dbReference type="Gene3D" id="2.60.40.10">
    <property type="entry name" value="Immunoglobulins"/>
    <property type="match status" value="1"/>
</dbReference>
<dbReference type="FunFam" id="2.60.40.10:FF:000017">
    <property type="entry name" value="Down syndrome cell adhesion molecule b"/>
    <property type="match status" value="1"/>
</dbReference>
<protein>
    <submittedName>
        <fullName evidence="12">Down syndrome cell adhesion molecule-like protein Dscam2</fullName>
    </submittedName>
</protein>
<organism evidence="12">
    <name type="scientific">Cacopsylla melanoneura</name>
    <dbReference type="NCBI Taxonomy" id="428564"/>
    <lineage>
        <taxon>Eukaryota</taxon>
        <taxon>Metazoa</taxon>
        <taxon>Ecdysozoa</taxon>
        <taxon>Arthropoda</taxon>
        <taxon>Hexapoda</taxon>
        <taxon>Insecta</taxon>
        <taxon>Pterygota</taxon>
        <taxon>Neoptera</taxon>
        <taxon>Paraneoptera</taxon>
        <taxon>Hemiptera</taxon>
        <taxon>Sternorrhyncha</taxon>
        <taxon>Psylloidea</taxon>
        <taxon>Psyllidae</taxon>
        <taxon>Psyllinae</taxon>
        <taxon>Cacopsylla</taxon>
    </lineage>
</organism>
<feature type="transmembrane region" description="Helical" evidence="10">
    <location>
        <begin position="111"/>
        <end position="133"/>
    </location>
</feature>
<evidence type="ECO:0000256" key="3">
    <source>
        <dbReference type="ARBA" id="ARBA00022729"/>
    </source>
</evidence>
<evidence type="ECO:0000256" key="9">
    <source>
        <dbReference type="ARBA" id="ARBA00023319"/>
    </source>
</evidence>
<keyword evidence="6 10" id="KW-1133">Transmembrane helix</keyword>
<dbReference type="InterPro" id="IPR036179">
    <property type="entry name" value="Ig-like_dom_sf"/>
</dbReference>
<dbReference type="AlphaFoldDB" id="A0A8D9ADR7"/>
<dbReference type="Pfam" id="PF13927">
    <property type="entry name" value="Ig_3"/>
    <property type="match status" value="1"/>
</dbReference>
<evidence type="ECO:0000256" key="7">
    <source>
        <dbReference type="ARBA" id="ARBA00023136"/>
    </source>
</evidence>